<dbReference type="EMBL" id="SJPN01000002">
    <property type="protein sequence ID" value="TWU05873.1"/>
    <property type="molecule type" value="Genomic_DNA"/>
</dbReference>
<comment type="caution">
    <text evidence="7">The sequence shown here is derived from an EMBL/GenBank/DDBJ whole genome shotgun (WGS) entry which is preliminary data.</text>
</comment>
<dbReference type="PANTHER" id="PTHR23291">
    <property type="entry name" value="BAX INHIBITOR-RELATED"/>
    <property type="match status" value="1"/>
</dbReference>
<feature type="transmembrane region" description="Helical" evidence="6">
    <location>
        <begin position="214"/>
        <end position="239"/>
    </location>
</feature>
<organism evidence="7 8">
    <name type="scientific">Stieleria varia</name>
    <dbReference type="NCBI Taxonomy" id="2528005"/>
    <lineage>
        <taxon>Bacteria</taxon>
        <taxon>Pseudomonadati</taxon>
        <taxon>Planctomycetota</taxon>
        <taxon>Planctomycetia</taxon>
        <taxon>Pirellulales</taxon>
        <taxon>Pirellulaceae</taxon>
        <taxon>Stieleria</taxon>
    </lineage>
</organism>
<dbReference type="RefSeq" id="WP_231741830.1">
    <property type="nucleotide sequence ID" value="NZ_CP151726.1"/>
</dbReference>
<evidence type="ECO:0000313" key="7">
    <source>
        <dbReference type="EMBL" id="TWU05873.1"/>
    </source>
</evidence>
<feature type="transmembrane region" description="Helical" evidence="6">
    <location>
        <begin position="96"/>
        <end position="117"/>
    </location>
</feature>
<feature type="transmembrane region" description="Helical" evidence="6">
    <location>
        <begin position="65"/>
        <end position="84"/>
    </location>
</feature>
<keyword evidence="4 6" id="KW-1133">Transmembrane helix</keyword>
<gene>
    <name evidence="7" type="ORF">Pla52n_15880</name>
</gene>
<dbReference type="InterPro" id="IPR006214">
    <property type="entry name" value="Bax_inhibitor_1-related"/>
</dbReference>
<feature type="transmembrane region" description="Helical" evidence="6">
    <location>
        <begin position="129"/>
        <end position="147"/>
    </location>
</feature>
<keyword evidence="8" id="KW-1185">Reference proteome</keyword>
<dbReference type="AlphaFoldDB" id="A0A5C6B139"/>
<dbReference type="Pfam" id="PF01027">
    <property type="entry name" value="Bax1-I"/>
    <property type="match status" value="1"/>
</dbReference>
<name>A0A5C6B139_9BACT</name>
<sequence length="242" mass="26510">MSNINPYSVTDVGVPAAFADEDARAGFIRRTYTHLLGAVLALVALEMVLFAVIPENTMMGLMQRINPLSWLVVLAVFMGVSWLARSWAESDTSRSMQYVGLGLYVVAEALILFPLLYLAVKFVGPETPFIAGVITLVCFGGLTMFVFVTRADLASWGKFLFLGGIAAMGAIVIGAFMGFSLGLWFSVAMVALACGYILYDTSNVLHHYRTEQHVAASLALFASVVLLFWYVLRILMYFAESE</sequence>
<feature type="transmembrane region" description="Helical" evidence="6">
    <location>
        <begin position="32"/>
        <end position="53"/>
    </location>
</feature>
<evidence type="ECO:0000256" key="2">
    <source>
        <dbReference type="ARBA" id="ARBA00010350"/>
    </source>
</evidence>
<dbReference type="PANTHER" id="PTHR23291:SF50">
    <property type="entry name" value="PROTEIN LIFEGUARD 4"/>
    <property type="match status" value="1"/>
</dbReference>
<proteinExistence type="inferred from homology"/>
<dbReference type="GO" id="GO:0005886">
    <property type="term" value="C:plasma membrane"/>
    <property type="evidence" value="ECO:0007669"/>
    <property type="project" value="TreeGrafter"/>
</dbReference>
<comment type="similarity">
    <text evidence="2 6">Belongs to the BI1 family.</text>
</comment>
<dbReference type="Proteomes" id="UP000320176">
    <property type="component" value="Unassembled WGS sequence"/>
</dbReference>
<evidence type="ECO:0000256" key="5">
    <source>
        <dbReference type="ARBA" id="ARBA00023136"/>
    </source>
</evidence>
<accession>A0A5C6B139</accession>
<keyword evidence="3 6" id="KW-0812">Transmembrane</keyword>
<keyword evidence="5 6" id="KW-0472">Membrane</keyword>
<protein>
    <submittedName>
        <fullName evidence="7">Inhibitor of apoptosis-promoting Bax1</fullName>
    </submittedName>
</protein>
<reference evidence="7 8" key="1">
    <citation type="submission" date="2019-02" db="EMBL/GenBank/DDBJ databases">
        <title>Deep-cultivation of Planctomycetes and their phenomic and genomic characterization uncovers novel biology.</title>
        <authorList>
            <person name="Wiegand S."/>
            <person name="Jogler M."/>
            <person name="Boedeker C."/>
            <person name="Pinto D."/>
            <person name="Vollmers J."/>
            <person name="Rivas-Marin E."/>
            <person name="Kohn T."/>
            <person name="Peeters S.H."/>
            <person name="Heuer A."/>
            <person name="Rast P."/>
            <person name="Oberbeckmann S."/>
            <person name="Bunk B."/>
            <person name="Jeske O."/>
            <person name="Meyerdierks A."/>
            <person name="Storesund J.E."/>
            <person name="Kallscheuer N."/>
            <person name="Luecker S."/>
            <person name="Lage O.M."/>
            <person name="Pohl T."/>
            <person name="Merkel B.J."/>
            <person name="Hornburger P."/>
            <person name="Mueller R.-W."/>
            <person name="Bruemmer F."/>
            <person name="Labrenz M."/>
            <person name="Spormann A.M."/>
            <person name="Op Den Camp H."/>
            <person name="Overmann J."/>
            <person name="Amann R."/>
            <person name="Jetten M.S.M."/>
            <person name="Mascher T."/>
            <person name="Medema M.H."/>
            <person name="Devos D.P."/>
            <person name="Kaster A.-K."/>
            <person name="Ovreas L."/>
            <person name="Rohde M."/>
            <person name="Galperin M.Y."/>
            <person name="Jogler C."/>
        </authorList>
    </citation>
    <scope>NUCLEOTIDE SEQUENCE [LARGE SCALE GENOMIC DNA]</scope>
    <source>
        <strain evidence="7 8">Pla52n</strain>
    </source>
</reference>
<evidence type="ECO:0000256" key="4">
    <source>
        <dbReference type="ARBA" id="ARBA00022989"/>
    </source>
</evidence>
<feature type="transmembrane region" description="Helical" evidence="6">
    <location>
        <begin position="183"/>
        <end position="202"/>
    </location>
</feature>
<evidence type="ECO:0000256" key="6">
    <source>
        <dbReference type="RuleBase" id="RU004379"/>
    </source>
</evidence>
<comment type="subcellular location">
    <subcellularLocation>
        <location evidence="1">Membrane</location>
        <topology evidence="1">Multi-pass membrane protein</topology>
    </subcellularLocation>
</comment>
<feature type="transmembrane region" description="Helical" evidence="6">
    <location>
        <begin position="159"/>
        <end position="177"/>
    </location>
</feature>
<evidence type="ECO:0000256" key="1">
    <source>
        <dbReference type="ARBA" id="ARBA00004141"/>
    </source>
</evidence>
<evidence type="ECO:0000313" key="8">
    <source>
        <dbReference type="Proteomes" id="UP000320176"/>
    </source>
</evidence>
<evidence type="ECO:0000256" key="3">
    <source>
        <dbReference type="ARBA" id="ARBA00022692"/>
    </source>
</evidence>